<dbReference type="RefSeq" id="XP_067921036.1">
    <property type="nucleotide sequence ID" value="XM_068066986.1"/>
</dbReference>
<dbReference type="VEuPathDB" id="ToxoDB:CSUI_006835"/>
<reference evidence="2 3" key="1">
    <citation type="journal article" date="2017" name="Int. J. Parasitol.">
        <title>The genome of the protozoan parasite Cystoisospora suis and a reverse vaccinology approach to identify vaccine candidates.</title>
        <authorList>
            <person name="Palmieri N."/>
            <person name="Shrestha A."/>
            <person name="Ruttkowski B."/>
            <person name="Beck T."/>
            <person name="Vogl C."/>
            <person name="Tomley F."/>
            <person name="Blake D.P."/>
            <person name="Joachim A."/>
        </authorList>
    </citation>
    <scope>NUCLEOTIDE SEQUENCE [LARGE SCALE GENOMIC DNA]</scope>
    <source>
        <strain evidence="2 3">Wien I</strain>
    </source>
</reference>
<keyword evidence="3" id="KW-1185">Reference proteome</keyword>
<dbReference type="Proteomes" id="UP000221165">
    <property type="component" value="Unassembled WGS sequence"/>
</dbReference>
<proteinExistence type="predicted"/>
<evidence type="ECO:0000313" key="2">
    <source>
        <dbReference type="EMBL" id="PHJ19334.1"/>
    </source>
</evidence>
<name>A0A2C6KSQ0_9APIC</name>
<evidence type="ECO:0000256" key="1">
    <source>
        <dbReference type="SAM" id="MobiDB-lite"/>
    </source>
</evidence>
<dbReference type="EMBL" id="MIGC01003511">
    <property type="protein sequence ID" value="PHJ19334.1"/>
    <property type="molecule type" value="Genomic_DNA"/>
</dbReference>
<protein>
    <submittedName>
        <fullName evidence="2">Uncharacterized protein</fullName>
    </submittedName>
</protein>
<feature type="non-terminal residue" evidence="2">
    <location>
        <position position="68"/>
    </location>
</feature>
<organism evidence="2 3">
    <name type="scientific">Cystoisospora suis</name>
    <dbReference type="NCBI Taxonomy" id="483139"/>
    <lineage>
        <taxon>Eukaryota</taxon>
        <taxon>Sar</taxon>
        <taxon>Alveolata</taxon>
        <taxon>Apicomplexa</taxon>
        <taxon>Conoidasida</taxon>
        <taxon>Coccidia</taxon>
        <taxon>Eucoccidiorida</taxon>
        <taxon>Eimeriorina</taxon>
        <taxon>Sarcocystidae</taxon>
        <taxon>Cystoisospora</taxon>
    </lineage>
</organism>
<comment type="caution">
    <text evidence="2">The sequence shown here is derived from an EMBL/GenBank/DDBJ whole genome shotgun (WGS) entry which is preliminary data.</text>
</comment>
<dbReference type="AlphaFoldDB" id="A0A2C6KSQ0"/>
<feature type="region of interest" description="Disordered" evidence="1">
    <location>
        <begin position="1"/>
        <end position="47"/>
    </location>
</feature>
<sequence length="68" mass="8001">MKERRRKSSLLGGQEHIWSDRRGSKRGRGDISTRCERRRRRTTREKEREGFAVYSNDGCPCRATSCQV</sequence>
<evidence type="ECO:0000313" key="3">
    <source>
        <dbReference type="Proteomes" id="UP000221165"/>
    </source>
</evidence>
<gene>
    <name evidence="2" type="ORF">CSUI_006835</name>
</gene>
<accession>A0A2C6KSQ0</accession>
<dbReference type="GeneID" id="94430197"/>
<feature type="compositionally biased region" description="Basic and acidic residues" evidence="1">
    <location>
        <begin position="17"/>
        <end position="35"/>
    </location>
</feature>